<feature type="region of interest" description="Disordered" evidence="4">
    <location>
        <begin position="310"/>
        <end position="382"/>
    </location>
</feature>
<dbReference type="PROSITE" id="PS50188">
    <property type="entry name" value="B302_SPRY"/>
    <property type="match status" value="1"/>
</dbReference>
<evidence type="ECO:0000259" key="5">
    <source>
        <dbReference type="PROSITE" id="PS50188"/>
    </source>
</evidence>
<evidence type="ECO:0000256" key="4">
    <source>
        <dbReference type="SAM" id="MobiDB-lite"/>
    </source>
</evidence>
<evidence type="ECO:0000256" key="2">
    <source>
        <dbReference type="ARBA" id="ARBA00023242"/>
    </source>
</evidence>
<feature type="compositionally biased region" description="Low complexity" evidence="4">
    <location>
        <begin position="778"/>
        <end position="794"/>
    </location>
</feature>
<dbReference type="InterPro" id="IPR037353">
    <property type="entry name" value="ASH2"/>
</dbReference>
<comment type="similarity">
    <text evidence="3">Belongs to the cclA family.</text>
</comment>
<comment type="subcellular location">
    <subcellularLocation>
        <location evidence="1">Nucleus</location>
    </subcellularLocation>
</comment>
<dbReference type="PANTHER" id="PTHR10598">
    <property type="entry name" value="SET1/ASH2 HISTONE METHYLTRANSFERASE COMPLEX SUBUNIT ASH2"/>
    <property type="match status" value="1"/>
</dbReference>
<evidence type="ECO:0000256" key="3">
    <source>
        <dbReference type="ARBA" id="ARBA00038149"/>
    </source>
</evidence>
<dbReference type="SUPFAM" id="SSF49899">
    <property type="entry name" value="Concanavalin A-like lectins/glucanases"/>
    <property type="match status" value="1"/>
</dbReference>
<dbReference type="GO" id="GO:0000976">
    <property type="term" value="F:transcription cis-regulatory region binding"/>
    <property type="evidence" value="ECO:0007669"/>
    <property type="project" value="TreeGrafter"/>
</dbReference>
<dbReference type="Gene3D" id="2.60.120.920">
    <property type="match status" value="1"/>
</dbReference>
<dbReference type="PANTHER" id="PTHR10598:SF0">
    <property type="entry name" value="SET1_ASH2 HISTONE METHYLTRANSFERASE COMPLEX SUBUNIT ASH2"/>
    <property type="match status" value="1"/>
</dbReference>
<dbReference type="SMART" id="SM00449">
    <property type="entry name" value="SPRY"/>
    <property type="match status" value="1"/>
</dbReference>
<dbReference type="AlphaFoldDB" id="A0A2G5B5T1"/>
<feature type="region of interest" description="Disordered" evidence="4">
    <location>
        <begin position="183"/>
        <end position="203"/>
    </location>
</feature>
<evidence type="ECO:0000313" key="6">
    <source>
        <dbReference type="EMBL" id="PIA14350.1"/>
    </source>
</evidence>
<dbReference type="CDD" id="cd12872">
    <property type="entry name" value="SPRY_Ash2"/>
    <property type="match status" value="1"/>
</dbReference>
<reference evidence="6 7" key="1">
    <citation type="journal article" date="2015" name="Genome Biol. Evol.">
        <title>Phylogenomic analyses indicate that early fungi evolved digesting cell walls of algal ancestors of land plants.</title>
        <authorList>
            <person name="Chang Y."/>
            <person name="Wang S."/>
            <person name="Sekimoto S."/>
            <person name="Aerts A.L."/>
            <person name="Choi C."/>
            <person name="Clum A."/>
            <person name="LaButti K.M."/>
            <person name="Lindquist E.A."/>
            <person name="Yee Ngan C."/>
            <person name="Ohm R.A."/>
            <person name="Salamov A.A."/>
            <person name="Grigoriev I.V."/>
            <person name="Spatafora J.W."/>
            <person name="Berbee M.L."/>
        </authorList>
    </citation>
    <scope>NUCLEOTIDE SEQUENCE [LARGE SCALE GENOMIC DNA]</scope>
    <source>
        <strain evidence="6 7">NRRL 1564</strain>
    </source>
</reference>
<dbReference type="InterPro" id="IPR001870">
    <property type="entry name" value="B30.2/SPRY"/>
</dbReference>
<proteinExistence type="inferred from homology"/>
<feature type="region of interest" description="Disordered" evidence="4">
    <location>
        <begin position="724"/>
        <end position="874"/>
    </location>
</feature>
<feature type="compositionally biased region" description="Low complexity" evidence="4">
    <location>
        <begin position="10"/>
        <end position="43"/>
    </location>
</feature>
<accession>A0A2G5B5T1</accession>
<feature type="domain" description="B30.2/SPRY" evidence="5">
    <location>
        <begin position="372"/>
        <end position="560"/>
    </location>
</feature>
<dbReference type="EMBL" id="KZ303519">
    <property type="protein sequence ID" value="PIA14350.1"/>
    <property type="molecule type" value="Genomic_DNA"/>
</dbReference>
<dbReference type="InterPro" id="IPR043136">
    <property type="entry name" value="B30.2/SPRY_sf"/>
</dbReference>
<dbReference type="OrthoDB" id="21243at2759"/>
<feature type="region of interest" description="Disordered" evidence="4">
    <location>
        <begin position="602"/>
        <end position="693"/>
    </location>
</feature>
<dbReference type="Gene3D" id="3.90.980.20">
    <property type="match status" value="1"/>
</dbReference>
<dbReference type="CDD" id="cd15489">
    <property type="entry name" value="PHD_SF"/>
    <property type="match status" value="1"/>
</dbReference>
<protein>
    <recommendedName>
        <fullName evidence="5">B30.2/SPRY domain-containing protein</fullName>
    </recommendedName>
</protein>
<gene>
    <name evidence="6" type="ORF">COEREDRAFT_82861</name>
</gene>
<keyword evidence="7" id="KW-1185">Reference proteome</keyword>
<name>A0A2G5B5T1_COERN</name>
<feature type="compositionally biased region" description="Low complexity" evidence="4">
    <location>
        <begin position="627"/>
        <end position="642"/>
    </location>
</feature>
<dbReference type="STRING" id="763665.A0A2G5B5T1"/>
<feature type="region of interest" description="Disordered" evidence="4">
    <location>
        <begin position="1"/>
        <end position="60"/>
    </location>
</feature>
<feature type="compositionally biased region" description="Polar residues" evidence="4">
    <location>
        <begin position="743"/>
        <end position="755"/>
    </location>
</feature>
<organism evidence="6 7">
    <name type="scientific">Coemansia reversa (strain ATCC 12441 / NRRL 1564)</name>
    <dbReference type="NCBI Taxonomy" id="763665"/>
    <lineage>
        <taxon>Eukaryota</taxon>
        <taxon>Fungi</taxon>
        <taxon>Fungi incertae sedis</taxon>
        <taxon>Zoopagomycota</taxon>
        <taxon>Kickxellomycotina</taxon>
        <taxon>Kickxellomycetes</taxon>
        <taxon>Kickxellales</taxon>
        <taxon>Kickxellaceae</taxon>
        <taxon>Coemansia</taxon>
    </lineage>
</organism>
<evidence type="ECO:0000313" key="7">
    <source>
        <dbReference type="Proteomes" id="UP000242474"/>
    </source>
</evidence>
<dbReference type="Proteomes" id="UP000242474">
    <property type="component" value="Unassembled WGS sequence"/>
</dbReference>
<keyword evidence="2" id="KW-0539">Nucleus</keyword>
<dbReference type="InterPro" id="IPR003877">
    <property type="entry name" value="SPRY_dom"/>
</dbReference>
<dbReference type="GO" id="GO:0048188">
    <property type="term" value="C:Set1C/COMPASS complex"/>
    <property type="evidence" value="ECO:0007669"/>
    <property type="project" value="InterPro"/>
</dbReference>
<dbReference type="InterPro" id="IPR013320">
    <property type="entry name" value="ConA-like_dom_sf"/>
</dbReference>
<evidence type="ECO:0000256" key="1">
    <source>
        <dbReference type="ARBA" id="ARBA00004123"/>
    </source>
</evidence>
<sequence>MQSSEPWKGATPLSTTTTQQSSSPAPLPRSPSSSVVVSASMAAQEPPTQPITSQQGPVSTKPVADALVSDINGMQVDNSSENGEDVVMKDKLLPKAKQVSRCSYCENNSAESLKTVPCLECGSRCHIDCIKCAASFKDKILLGDDFFHFKCFKCTNGNERFKRYQITWVDVVHIALFNLTHNPPSRPNNSDDPAGKFSSSEHGPQEYGDSRVYFHYKADVARFIDQHWNYFWIKLRGETWINSASSALSTNSTENVPEDGRFESGKVKYNRNGMWALTDDLRFPSSYDSTQQQKARNIVYSFAEDGSLIELPTQGGNGRRKRRTDVTSKVSTGRAKKSRNKPGTPITGSYGGYASPGATASKRASRGKREPKNTWSIKMWPDVENPPGPAHISRLNSHTAAQFVIESDRLTVWNDKGYRMAKASHGVEQGAWYFEVQVQDPIRPEFNLRIGWSQISGYLHAPCGYDVFSYSVRAKPNTRFHAAIGSPYGEEYGPGDTLGVLIYLPQLDKDEKQDLLDRKWKPEEDYLQFTYSRPDSQRPTYADSELPPLPVLANSELVYFKNGKCLGPAFQKLYLGKYYPAISSYMGGKVKVNLGPDFKYPPPSVWHDNTPIRPVTDLEFTEPEPQPELQLQQQPDQQQQVPTDKKPTTTEPTGYQLTLASTQENKDMAIENGSGPIPTTHTSEPAPLAPEPAAAAVVANQDAASGTALASDIDSAPAPALVFTSGPVDQNVPEAVPTEGANGDTNMPATLTELPSSEPHLVDESQTQPTAAIGTKIESTVDTTTVQESTTLDTVPPPTETVPVLTEKPLVEPVDVPVDTQTDAPVDAPMDAQADAPAQSPAPSEDPASVKPTEASTTPATSTPAEPASSSAAH</sequence>
<feature type="compositionally biased region" description="Low complexity" evidence="4">
    <location>
        <begin position="823"/>
        <end position="874"/>
    </location>
</feature>